<dbReference type="SUPFAM" id="SSF54919">
    <property type="entry name" value="Nucleoside diphosphate kinase, NDK"/>
    <property type="match status" value="1"/>
</dbReference>
<reference evidence="3 4" key="2">
    <citation type="submission" date="2021-03" db="EMBL/GenBank/DDBJ databases">
        <title>Genomic Encyclopedia of Type Strains, Phase IV (KMG-IV): sequencing the most valuable type-strain genomes for metagenomic binning, comparative biology and taxonomic classification.</title>
        <authorList>
            <person name="Goeker M."/>
        </authorList>
    </citation>
    <scope>NUCLEOTIDE SEQUENCE [LARGE SCALE GENOMIC DNA]</scope>
    <source>
        <strain evidence="3 4">DSM 41954</strain>
    </source>
</reference>
<gene>
    <name evidence="3" type="ORF">J2Z30_008082</name>
    <name evidence="2" type="ORF">SIRAN800</name>
</gene>
<dbReference type="Proteomes" id="UP000756710">
    <property type="component" value="Unassembled WGS sequence"/>
</dbReference>
<dbReference type="RefSeq" id="WP_044567187.1">
    <property type="nucleotide sequence ID" value="NZ_BAABDR010000098.1"/>
</dbReference>
<keyword evidence="3" id="KW-0808">Transferase</keyword>
<dbReference type="Pfam" id="PF00334">
    <property type="entry name" value="NDK"/>
    <property type="match status" value="1"/>
</dbReference>
<proteinExistence type="predicted"/>
<keyword evidence="4" id="KW-1185">Reference proteome</keyword>
<organism evidence="2">
    <name type="scientific">Streptomyces iranensis</name>
    <dbReference type="NCBI Taxonomy" id="576784"/>
    <lineage>
        <taxon>Bacteria</taxon>
        <taxon>Bacillati</taxon>
        <taxon>Actinomycetota</taxon>
        <taxon>Actinomycetes</taxon>
        <taxon>Kitasatosporales</taxon>
        <taxon>Streptomycetaceae</taxon>
        <taxon>Streptomyces</taxon>
        <taxon>Streptomyces violaceusniger group</taxon>
    </lineage>
</organism>
<evidence type="ECO:0000313" key="3">
    <source>
        <dbReference type="EMBL" id="MBP2067016.1"/>
    </source>
</evidence>
<dbReference type="Gene3D" id="3.30.70.141">
    <property type="entry name" value="Nucleoside diphosphate kinase-like domain"/>
    <property type="match status" value="1"/>
</dbReference>
<dbReference type="InterPro" id="IPR036850">
    <property type="entry name" value="NDK-like_dom_sf"/>
</dbReference>
<dbReference type="HOGENOM" id="CLU_072590_0_0_11"/>
<name>A0A060ZDD4_9ACTN</name>
<dbReference type="EMBL" id="JAGGLR010000028">
    <property type="protein sequence ID" value="MBP2067016.1"/>
    <property type="molecule type" value="Genomic_DNA"/>
</dbReference>
<dbReference type="InterPro" id="IPR034907">
    <property type="entry name" value="NDK-like_dom"/>
</dbReference>
<feature type="domain" description="Nucleoside diphosphate kinase-like" evidence="1">
    <location>
        <begin position="58"/>
        <end position="199"/>
    </location>
</feature>
<dbReference type="EMBL" id="LK022848">
    <property type="protein sequence ID" value="CDR02512.1"/>
    <property type="molecule type" value="Genomic_DNA"/>
</dbReference>
<evidence type="ECO:0000313" key="2">
    <source>
        <dbReference type="EMBL" id="CDR02512.1"/>
    </source>
</evidence>
<keyword evidence="3" id="KW-0418">Kinase</keyword>
<protein>
    <submittedName>
        <fullName evidence="3">Nucleoside diphosphate kinase</fullName>
    </submittedName>
</protein>
<evidence type="ECO:0000313" key="4">
    <source>
        <dbReference type="Proteomes" id="UP000756710"/>
    </source>
</evidence>
<dbReference type="AlphaFoldDB" id="A0A060ZDD4"/>
<sequence>MTDDTTNGRPFGDDISPALSCDPRKRVLFGSDTWFLESAEQLATLTADVDGFLHRHAALLLKPDAVVSRQLPTTVDWLAREGFRIVAAERTRLTPNTVRALWYFQWNLATPERRRLADLFTDTCDSVVLVVRRDADGAEAPPSVPASVVLTERKGPTDPLARVPGQLRYATGRYSYLLNLVHTPDEPADVARELGIHFGAALRQRVYASALAGEDQSARARELGERLHAEVPERDLSFEPAAERLRRAVEEAAESLAPGAVRDELRAARLAARDREGYRRLIEAVWRAGLSFDAWDTVIVGSHVLPMKRKGLAPVLGGVSVSDWQHHLARSAVR</sequence>
<evidence type="ECO:0000259" key="1">
    <source>
        <dbReference type="Pfam" id="PF00334"/>
    </source>
</evidence>
<dbReference type="GO" id="GO:0016301">
    <property type="term" value="F:kinase activity"/>
    <property type="evidence" value="ECO:0007669"/>
    <property type="project" value="UniProtKB-KW"/>
</dbReference>
<reference evidence="2" key="1">
    <citation type="submission" date="2014-05" db="EMBL/GenBank/DDBJ databases">
        <authorList>
            <person name="Horn Fabian"/>
        </authorList>
    </citation>
    <scope>NUCLEOTIDE SEQUENCE</scope>
</reference>
<accession>A0A060ZDD4</accession>